<evidence type="ECO:0000313" key="2">
    <source>
        <dbReference type="EMBL" id="KOY51711.1"/>
    </source>
</evidence>
<comment type="caution">
    <text evidence="2">The sequence shown here is derived from an EMBL/GenBank/DDBJ whole genome shotgun (WGS) entry which is preliminary data.</text>
</comment>
<dbReference type="STRING" id="1300348.I602_1271"/>
<dbReference type="EMBL" id="FNUE01000001">
    <property type="protein sequence ID" value="SEE04895.1"/>
    <property type="molecule type" value="Genomic_DNA"/>
</dbReference>
<dbReference type="RefSeq" id="WP_053973866.1">
    <property type="nucleotide sequence ID" value="NZ_FNUE01000001.1"/>
</dbReference>
<evidence type="ECO:0000313" key="3">
    <source>
        <dbReference type="EMBL" id="SEE04895.1"/>
    </source>
</evidence>
<dbReference type="Proteomes" id="UP000183071">
    <property type="component" value="Unassembled WGS sequence"/>
</dbReference>
<dbReference type="EMBL" id="LGBR01000001">
    <property type="protein sequence ID" value="KOY51711.1"/>
    <property type="molecule type" value="Genomic_DNA"/>
</dbReference>
<gene>
    <name evidence="2" type="ORF">I602_1271</name>
    <name evidence="3" type="ORF">SAMN05444353_0500</name>
</gene>
<keyword evidence="5" id="KW-1185">Reference proteome</keyword>
<dbReference type="Proteomes" id="UP000037716">
    <property type="component" value="Unassembled WGS sequence"/>
</dbReference>
<feature type="signal peptide" evidence="1">
    <location>
        <begin position="1"/>
        <end position="19"/>
    </location>
</feature>
<dbReference type="AlphaFoldDB" id="A0A0M9CFP8"/>
<name>A0A0M9CFP8_9FLAO</name>
<sequence>MKKIYILLITLLCSANLSSQEVNLPQYLNYLGDNPFAITPAYVGIGSGLRMRLNGLTQWVGIKNAPETQSLSIESRLADRFGGGLTVFKDANGNTSQQGFKATFASHLILSDVNQSFFSFGFTYSLVMFNINANNFEDLDAGLGNTLNFNTSNFDVSFLYRYNDYGVSFNASNLLDKKDRFFSNGEPVILRRYSLYNYYIFTRFYGDYEFEPSILVEYFEGDQRSRTDLNLKIRKRTASGYIWAGFTYNFLNDQLFNPNTFAPLIGIKSGNLYASYGFGININNTQSFNVGSHMITLGFDFKKRESLARCTKKFYMFQ</sequence>
<evidence type="ECO:0000256" key="1">
    <source>
        <dbReference type="SAM" id="SignalP"/>
    </source>
</evidence>
<dbReference type="NCBIfam" id="TIGR03519">
    <property type="entry name" value="T9SS_PorP_fam"/>
    <property type="match status" value="1"/>
</dbReference>
<accession>A0A0M9CFP8</accession>
<feature type="chain" id="PRO_5005832910" evidence="1">
    <location>
        <begin position="20"/>
        <end position="318"/>
    </location>
</feature>
<evidence type="ECO:0000313" key="5">
    <source>
        <dbReference type="Proteomes" id="UP000183071"/>
    </source>
</evidence>
<dbReference type="OrthoDB" id="648347at2"/>
<dbReference type="Pfam" id="PF11751">
    <property type="entry name" value="PorP_SprF"/>
    <property type="match status" value="1"/>
</dbReference>
<evidence type="ECO:0000313" key="4">
    <source>
        <dbReference type="Proteomes" id="UP000037716"/>
    </source>
</evidence>
<proteinExistence type="predicted"/>
<reference evidence="3 5" key="2">
    <citation type="submission" date="2016-10" db="EMBL/GenBank/DDBJ databases">
        <authorList>
            <person name="Varghese N."/>
            <person name="Submissions S."/>
        </authorList>
    </citation>
    <scope>NUCLEOTIDE SEQUENCE [LARGE SCALE GENOMIC DNA]</scope>
    <source>
        <strain evidence="3 5">DSW-5</strain>
    </source>
</reference>
<organism evidence="2 4">
    <name type="scientific">Polaribacter dokdonensis DSW-5</name>
    <dbReference type="NCBI Taxonomy" id="1300348"/>
    <lineage>
        <taxon>Bacteria</taxon>
        <taxon>Pseudomonadati</taxon>
        <taxon>Bacteroidota</taxon>
        <taxon>Flavobacteriia</taxon>
        <taxon>Flavobacteriales</taxon>
        <taxon>Flavobacteriaceae</taxon>
    </lineage>
</organism>
<keyword evidence="1" id="KW-0732">Signal</keyword>
<dbReference type="InterPro" id="IPR019861">
    <property type="entry name" value="PorP/SprF_Bacteroidetes"/>
</dbReference>
<protein>
    <submittedName>
        <fullName evidence="3">Type IX secretion system membrane protein, PorP/SprF family</fullName>
    </submittedName>
</protein>
<dbReference type="PATRIC" id="fig|1300348.6.peg.1270"/>
<reference evidence="2 4" key="1">
    <citation type="submission" date="2015-07" db="EMBL/GenBank/DDBJ databases">
        <title>Genome of Polaribacter dokdonenesis DSW-5, isolated from seawater off Dokdo in Korea.</title>
        <authorList>
            <person name="Yoon K."/>
            <person name="Song J.Y."/>
            <person name="Kim J.F."/>
        </authorList>
    </citation>
    <scope>NUCLEOTIDE SEQUENCE [LARGE SCALE GENOMIC DNA]</scope>
    <source>
        <strain evidence="2 4">DSW-5</strain>
    </source>
</reference>